<reference evidence="1" key="1">
    <citation type="submission" date="2021-05" db="EMBL/GenBank/DDBJ databases">
        <authorList>
            <person name="Pan Q."/>
            <person name="Jouanno E."/>
            <person name="Zahm M."/>
            <person name="Klopp C."/>
            <person name="Cabau C."/>
            <person name="Louis A."/>
            <person name="Berthelot C."/>
            <person name="Parey E."/>
            <person name="Roest Crollius H."/>
            <person name="Montfort J."/>
            <person name="Robinson-Rechavi M."/>
            <person name="Bouchez O."/>
            <person name="Lampietro C."/>
            <person name="Lopez Roques C."/>
            <person name="Donnadieu C."/>
            <person name="Postlethwait J."/>
            <person name="Bobe J."/>
            <person name="Dillon D."/>
            <person name="Chandos A."/>
            <person name="von Hippel F."/>
            <person name="Guiguen Y."/>
        </authorList>
    </citation>
    <scope>NUCLEOTIDE SEQUENCE</scope>
    <source>
        <strain evidence="1">YG-Jan2019</strain>
    </source>
</reference>
<organism evidence="1 2">
    <name type="scientific">Dallia pectoralis</name>
    <name type="common">Alaska blackfish</name>
    <dbReference type="NCBI Taxonomy" id="75939"/>
    <lineage>
        <taxon>Eukaryota</taxon>
        <taxon>Metazoa</taxon>
        <taxon>Chordata</taxon>
        <taxon>Craniata</taxon>
        <taxon>Vertebrata</taxon>
        <taxon>Euteleostomi</taxon>
        <taxon>Actinopterygii</taxon>
        <taxon>Neopterygii</taxon>
        <taxon>Teleostei</taxon>
        <taxon>Protacanthopterygii</taxon>
        <taxon>Esociformes</taxon>
        <taxon>Umbridae</taxon>
        <taxon>Dallia</taxon>
    </lineage>
</organism>
<feature type="non-terminal residue" evidence="1">
    <location>
        <position position="1"/>
    </location>
</feature>
<proteinExistence type="predicted"/>
<dbReference type="EMBL" id="CM055746">
    <property type="protein sequence ID" value="KAJ7996873.1"/>
    <property type="molecule type" value="Genomic_DNA"/>
</dbReference>
<evidence type="ECO:0000313" key="1">
    <source>
        <dbReference type="EMBL" id="KAJ7996873.1"/>
    </source>
</evidence>
<keyword evidence="2" id="KW-1185">Reference proteome</keyword>
<comment type="caution">
    <text evidence="1">The sequence shown here is derived from an EMBL/GenBank/DDBJ whole genome shotgun (WGS) entry which is preliminary data.</text>
</comment>
<dbReference type="Proteomes" id="UP001157502">
    <property type="component" value="Chromosome 19"/>
</dbReference>
<evidence type="ECO:0000313" key="2">
    <source>
        <dbReference type="Proteomes" id="UP001157502"/>
    </source>
</evidence>
<name>A0ACC2G024_DALPE</name>
<gene>
    <name evidence="1" type="ORF">DPEC_G00223030</name>
</gene>
<accession>A0ACC2G024</accession>
<sequence>QQSERERDWEERRERMCVSSVCPSMHTTTTSSSSPSCVSLPGQPYRVCGHCTALRGGNSPQDGLLMHGASVSLHLIPPSPRTVNLLDVS</sequence>
<protein>
    <submittedName>
        <fullName evidence="1">Uncharacterized protein</fullName>
    </submittedName>
</protein>